<dbReference type="EMBL" id="MU853359">
    <property type="protein sequence ID" value="KAK4109005.1"/>
    <property type="molecule type" value="Genomic_DNA"/>
</dbReference>
<reference evidence="3" key="1">
    <citation type="journal article" date="2023" name="Mol. Phylogenet. Evol.">
        <title>Genome-scale phylogeny and comparative genomics of the fungal order Sordariales.</title>
        <authorList>
            <person name="Hensen N."/>
            <person name="Bonometti L."/>
            <person name="Westerberg I."/>
            <person name="Brannstrom I.O."/>
            <person name="Guillou S."/>
            <person name="Cros-Aarteil S."/>
            <person name="Calhoun S."/>
            <person name="Haridas S."/>
            <person name="Kuo A."/>
            <person name="Mondo S."/>
            <person name="Pangilinan J."/>
            <person name="Riley R."/>
            <person name="LaButti K."/>
            <person name="Andreopoulos B."/>
            <person name="Lipzen A."/>
            <person name="Chen C."/>
            <person name="Yan M."/>
            <person name="Daum C."/>
            <person name="Ng V."/>
            <person name="Clum A."/>
            <person name="Steindorff A."/>
            <person name="Ohm R.A."/>
            <person name="Martin F."/>
            <person name="Silar P."/>
            <person name="Natvig D.O."/>
            <person name="Lalanne C."/>
            <person name="Gautier V."/>
            <person name="Ament-Velasquez S.L."/>
            <person name="Kruys A."/>
            <person name="Hutchinson M.I."/>
            <person name="Powell A.J."/>
            <person name="Barry K."/>
            <person name="Miller A.N."/>
            <person name="Grigoriev I.V."/>
            <person name="Debuchy R."/>
            <person name="Gladieux P."/>
            <person name="Hiltunen Thoren M."/>
            <person name="Johannesson H."/>
        </authorList>
    </citation>
    <scope>NUCLEOTIDE SEQUENCE</scope>
    <source>
        <strain evidence="3">CBS 508.74</strain>
    </source>
</reference>
<dbReference type="PANTHER" id="PTHR33099">
    <property type="entry name" value="FE2OG DIOXYGENASE DOMAIN-CONTAINING PROTEIN"/>
    <property type="match status" value="1"/>
</dbReference>
<accession>A0AAN6QF01</accession>
<dbReference type="Pfam" id="PF13640">
    <property type="entry name" value="2OG-FeII_Oxy_3"/>
    <property type="match status" value="1"/>
</dbReference>
<dbReference type="Gene3D" id="2.60.120.620">
    <property type="entry name" value="q2cbj1_9rhob like domain"/>
    <property type="match status" value="1"/>
</dbReference>
<gene>
    <name evidence="3" type="ORF">N656DRAFT_801424</name>
</gene>
<proteinExistence type="predicted"/>
<dbReference type="Proteomes" id="UP001302812">
    <property type="component" value="Unassembled WGS sequence"/>
</dbReference>
<dbReference type="InterPro" id="IPR044862">
    <property type="entry name" value="Pro_4_hyd_alph_FE2OG_OXY"/>
</dbReference>
<reference evidence="3" key="2">
    <citation type="submission" date="2023-05" db="EMBL/GenBank/DDBJ databases">
        <authorList>
            <consortium name="Lawrence Berkeley National Laboratory"/>
            <person name="Steindorff A."/>
            <person name="Hensen N."/>
            <person name="Bonometti L."/>
            <person name="Westerberg I."/>
            <person name="Brannstrom I.O."/>
            <person name="Guillou S."/>
            <person name="Cros-Aarteil S."/>
            <person name="Calhoun S."/>
            <person name="Haridas S."/>
            <person name="Kuo A."/>
            <person name="Mondo S."/>
            <person name="Pangilinan J."/>
            <person name="Riley R."/>
            <person name="Labutti K."/>
            <person name="Andreopoulos B."/>
            <person name="Lipzen A."/>
            <person name="Chen C."/>
            <person name="Yanf M."/>
            <person name="Daum C."/>
            <person name="Ng V."/>
            <person name="Clum A."/>
            <person name="Ohm R."/>
            <person name="Martin F."/>
            <person name="Silar P."/>
            <person name="Natvig D."/>
            <person name="Lalanne C."/>
            <person name="Gautier V."/>
            <person name="Ament-Velasquez S.L."/>
            <person name="Kruys A."/>
            <person name="Hutchinson M.I."/>
            <person name="Powell A.J."/>
            <person name="Barry K."/>
            <person name="Miller A.N."/>
            <person name="Grigoriev I.V."/>
            <person name="Debuchy R."/>
            <person name="Gladieux P."/>
            <person name="Thoren M.H."/>
            <person name="Johannesson H."/>
        </authorList>
    </citation>
    <scope>NUCLEOTIDE SEQUENCE</scope>
    <source>
        <strain evidence="3">CBS 508.74</strain>
    </source>
</reference>
<comment type="caution">
    <text evidence="3">The sequence shown here is derived from an EMBL/GenBank/DDBJ whole genome shotgun (WGS) entry which is preliminary data.</text>
</comment>
<sequence>MDAAGQASVGEPNNGGKTWPKDYQDILAGIESALKAIEAPGTFASFAGLNNPNLQDTLGLHVHGVGDIQVPLKEEQARQLIAQSRQAPFGKGTETVVDTSPLCNKLGVNSPIRAELYKMLIYETGAMFKAHTDTEKIPGMFGTLVICLPSPHEGGDAVVRHRGQTKTFKTSTRQPSVLCWYSDVHHELLPVTSGYRWVLTYNLAISPDEERPCASIFDEETQKLRDQLQRWLDFHNLPERPKGEPDGETHHIYHLLDYEYTEASISLKALKSTDLARVQRLRDLSNELEFDIFLAVLEKMETGEVENDYDDYRGFGKWYNDEDEEDEGEDEEDFHYIDCPTEQEECIKKLVSLDGRKLRSNIKLQDGDLYDCLHLIPECTDPFECIDGEEEYEGYMGNWGPTATHWYRTAAAILTLRNVTDAFLTQGLGRKGSQELLTRYLANLGACHAGLLRDEKGQSCTCSPDHGNGHYLREYTLFNSIMGWLDAESIIEDILTLVGDSIDAGTLEFGEIKTSLLGHLQRCPLHDRASRLQKILPPGKMEKFEPDVFTWAAEVIDMCLTDIERAARPTLSRNKMAMASLLPVIEGATTMTPFVFAVVQELDAQNGKGALPQPETLDLIRRLTKSSISAMDIATLCSIEGFKDPVWDTITNGPIIPAEQRGRVISPEHLAMIFLMALKLGWDDILRSLSLKIAAQIPAVPPEEFNFLWLPFLHLITSIFLEQSVPLSTPRYQQLALAIVESYLDRYVGPESHPGENDWAMPDIKRSLYYACRCNDCELLMAFLKSSTLRTKKFQCGKDRRRHLHDILDSYGSAVSHETDRSTNPNTLVVIKRSSGAQDGRRAWEARRNVATTELGKLKQSELMELLGEEDYKKIVKRLPGLALSDSAFRASSGNSAAGVKRKAEDELTDRDRLADFLSGRVEW</sequence>
<name>A0AAN6QF01_9PEZI</name>
<dbReference type="PANTHER" id="PTHR33099:SF7">
    <property type="entry name" value="MYND-TYPE DOMAIN-CONTAINING PROTEIN"/>
    <property type="match status" value="1"/>
</dbReference>
<dbReference type="AlphaFoldDB" id="A0AAN6QF01"/>
<evidence type="ECO:0000256" key="1">
    <source>
        <dbReference type="SAM" id="MobiDB-lite"/>
    </source>
</evidence>
<feature type="region of interest" description="Disordered" evidence="1">
    <location>
        <begin position="1"/>
        <end position="20"/>
    </location>
</feature>
<protein>
    <recommendedName>
        <fullName evidence="2">Prolyl 4-hydroxylase alpha subunit Fe(2+) 2OG dioxygenase domain-containing protein</fullName>
    </recommendedName>
</protein>
<feature type="domain" description="Prolyl 4-hydroxylase alpha subunit Fe(2+) 2OG dioxygenase" evidence="2">
    <location>
        <begin position="119"/>
        <end position="202"/>
    </location>
</feature>
<evidence type="ECO:0000313" key="3">
    <source>
        <dbReference type="EMBL" id="KAK4109005.1"/>
    </source>
</evidence>
<evidence type="ECO:0000313" key="4">
    <source>
        <dbReference type="Proteomes" id="UP001302812"/>
    </source>
</evidence>
<evidence type="ECO:0000259" key="2">
    <source>
        <dbReference type="Pfam" id="PF13640"/>
    </source>
</evidence>
<keyword evidence="4" id="KW-1185">Reference proteome</keyword>
<dbReference type="RefSeq" id="XP_064666575.1">
    <property type="nucleotide sequence ID" value="XM_064818125.1"/>
</dbReference>
<organism evidence="3 4">
    <name type="scientific">Canariomyces notabilis</name>
    <dbReference type="NCBI Taxonomy" id="2074819"/>
    <lineage>
        <taxon>Eukaryota</taxon>
        <taxon>Fungi</taxon>
        <taxon>Dikarya</taxon>
        <taxon>Ascomycota</taxon>
        <taxon>Pezizomycotina</taxon>
        <taxon>Sordariomycetes</taxon>
        <taxon>Sordariomycetidae</taxon>
        <taxon>Sordariales</taxon>
        <taxon>Chaetomiaceae</taxon>
        <taxon>Canariomyces</taxon>
    </lineage>
</organism>
<dbReference type="GeneID" id="89942250"/>